<evidence type="ECO:0000313" key="4">
    <source>
        <dbReference type="Proteomes" id="UP001327225"/>
    </source>
</evidence>
<evidence type="ECO:0000256" key="2">
    <source>
        <dbReference type="SAM" id="SignalP"/>
    </source>
</evidence>
<evidence type="ECO:0000313" key="3">
    <source>
        <dbReference type="EMBL" id="WQQ27675.1"/>
    </source>
</evidence>
<organism evidence="3 4">
    <name type="scientific">Nocardioides bizhenqiangii</name>
    <dbReference type="NCBI Taxonomy" id="3095076"/>
    <lineage>
        <taxon>Bacteria</taxon>
        <taxon>Bacillati</taxon>
        <taxon>Actinomycetota</taxon>
        <taxon>Actinomycetes</taxon>
        <taxon>Propionibacteriales</taxon>
        <taxon>Nocardioidaceae</taxon>
        <taxon>Nocardioides</taxon>
    </lineage>
</organism>
<feature type="region of interest" description="Disordered" evidence="1">
    <location>
        <begin position="140"/>
        <end position="182"/>
    </location>
</feature>
<evidence type="ECO:0000256" key="1">
    <source>
        <dbReference type="SAM" id="MobiDB-lite"/>
    </source>
</evidence>
<feature type="signal peptide" evidence="2">
    <location>
        <begin position="1"/>
        <end position="37"/>
    </location>
</feature>
<dbReference type="Proteomes" id="UP001327225">
    <property type="component" value="Chromosome"/>
</dbReference>
<sequence length="412" mass="42894">MAARHRNAPVRSGSAVRRAVLTSVLSALALTSVTITAAAVTLTNATPRAEAPSSADATTTATTEAELPLAPPVEVQDVPVGIPDVAVVVADGVQLDAVPSTALAAYQRAAAVLGSADKRCHLEWTLVAAVGHVVSGHGTTAGSELDESGRMRPQYAGKPLVGRDGKRIPDSDAGRLDGDGRFDRPVGPLQLSPATWAVVGVDSDDDGRRNPHDIDDAALAVSVLLCSGDDDLRRRAGRIDAVRRINDDRTFIETVLATDRAYRTQMSQSYDSDPVVIPADTPVDVPTDLPTNVPVNARNPVPSDGPTASDPPSATATDPVTWSPSPNPPSSTHPPRDPTDRPDPSCPTDTDEPTDEASTELTDTATPEPTDTATAAPTDSPTDATDPTDAPTELPTDDRPGCEDDADDDETD</sequence>
<feature type="compositionally biased region" description="Basic and acidic residues" evidence="1">
    <location>
        <begin position="334"/>
        <end position="343"/>
    </location>
</feature>
<name>A0ABZ0ZUD6_9ACTN</name>
<feature type="chain" id="PRO_5045781082" description="Transglycosylase SLT domain-containing protein" evidence="2">
    <location>
        <begin position="38"/>
        <end position="412"/>
    </location>
</feature>
<feature type="region of interest" description="Disordered" evidence="1">
    <location>
        <begin position="46"/>
        <end position="70"/>
    </location>
</feature>
<proteinExistence type="predicted"/>
<dbReference type="InterPro" id="IPR023346">
    <property type="entry name" value="Lysozyme-like_dom_sf"/>
</dbReference>
<keyword evidence="4" id="KW-1185">Reference proteome</keyword>
<feature type="compositionally biased region" description="Basic and acidic residues" evidence="1">
    <location>
        <begin position="161"/>
        <end position="182"/>
    </location>
</feature>
<feature type="region of interest" description="Disordered" evidence="1">
    <location>
        <begin position="272"/>
        <end position="412"/>
    </location>
</feature>
<accession>A0ABZ0ZUD6</accession>
<feature type="compositionally biased region" description="Acidic residues" evidence="1">
    <location>
        <begin position="349"/>
        <end position="358"/>
    </location>
</feature>
<feature type="compositionally biased region" description="Low complexity" evidence="1">
    <location>
        <begin position="359"/>
        <end position="394"/>
    </location>
</feature>
<feature type="compositionally biased region" description="Acidic residues" evidence="1">
    <location>
        <begin position="403"/>
        <end position="412"/>
    </location>
</feature>
<dbReference type="PANTHER" id="PTHR30163">
    <property type="entry name" value="MEMBRANE-BOUND LYTIC MUREIN TRANSGLYCOSYLASE B"/>
    <property type="match status" value="1"/>
</dbReference>
<keyword evidence="2" id="KW-0732">Signal</keyword>
<gene>
    <name evidence="3" type="ORF">SHK19_05420</name>
</gene>
<protein>
    <recommendedName>
        <fullName evidence="5">Transglycosylase SLT domain-containing protein</fullName>
    </recommendedName>
</protein>
<dbReference type="PANTHER" id="PTHR30163:SF8">
    <property type="entry name" value="LYTIC MUREIN TRANSGLYCOSYLASE"/>
    <property type="match status" value="1"/>
</dbReference>
<feature type="compositionally biased region" description="Low complexity" evidence="1">
    <location>
        <begin position="49"/>
        <end position="68"/>
    </location>
</feature>
<dbReference type="InterPro" id="IPR043426">
    <property type="entry name" value="MltB-like"/>
</dbReference>
<dbReference type="EMBL" id="CP141059">
    <property type="protein sequence ID" value="WQQ27675.1"/>
    <property type="molecule type" value="Genomic_DNA"/>
</dbReference>
<dbReference type="SUPFAM" id="SSF53955">
    <property type="entry name" value="Lysozyme-like"/>
    <property type="match status" value="1"/>
</dbReference>
<reference evidence="4" key="1">
    <citation type="submission" date="2023-12" db="EMBL/GenBank/DDBJ databases">
        <title>Novel species in genus Nocardioides.</title>
        <authorList>
            <person name="Zhou H."/>
        </authorList>
    </citation>
    <scope>NUCLEOTIDE SEQUENCE [LARGE SCALE GENOMIC DNA]</scope>
    <source>
        <strain evidence="4">HM61</strain>
    </source>
</reference>
<evidence type="ECO:0008006" key="5">
    <source>
        <dbReference type="Google" id="ProtNLM"/>
    </source>
</evidence>
<dbReference type="RefSeq" id="WP_322938051.1">
    <property type="nucleotide sequence ID" value="NZ_CP141059.1"/>
</dbReference>